<evidence type="ECO:0000313" key="4">
    <source>
        <dbReference type="Proteomes" id="UP000054498"/>
    </source>
</evidence>
<dbReference type="Pfam" id="PF00676">
    <property type="entry name" value="E1_dh"/>
    <property type="match status" value="1"/>
</dbReference>
<sequence length="144" mass="15420">MGGTAASAADESIEVPGGRVPVTRRLAFQGGPASPDTPKVPCYRALDGAGRPLEGAAVPHPLGEEDALRLYVAMAKMQVMDTLFYEAQRQGRFSFYMTCAGEEAAIIASAAGLDPKDQVFAQYREQGVLLWRGFSFDDFANQAS</sequence>
<dbReference type="KEGG" id="mng:MNEG_10816"/>
<dbReference type="GeneID" id="25728016"/>
<accession>A0A0D2M7S0</accession>
<gene>
    <name evidence="3" type="ORF">MNEG_10816</name>
</gene>
<dbReference type="EC" id="1.2.4.4" evidence="3"/>
<protein>
    <submittedName>
        <fullName evidence="3">2-oxoisovalerate dehydrogenase E1component, alpha subunit</fullName>
        <ecNumber evidence="3">1.2.4.4</ecNumber>
    </submittedName>
</protein>
<dbReference type="PANTHER" id="PTHR43380">
    <property type="entry name" value="2-OXOISOVALERATE DEHYDROGENASE SUBUNIT ALPHA, MITOCHONDRIAL"/>
    <property type="match status" value="1"/>
</dbReference>
<organism evidence="3 4">
    <name type="scientific">Monoraphidium neglectum</name>
    <dbReference type="NCBI Taxonomy" id="145388"/>
    <lineage>
        <taxon>Eukaryota</taxon>
        <taxon>Viridiplantae</taxon>
        <taxon>Chlorophyta</taxon>
        <taxon>core chlorophytes</taxon>
        <taxon>Chlorophyceae</taxon>
        <taxon>CS clade</taxon>
        <taxon>Sphaeropleales</taxon>
        <taxon>Selenastraceae</taxon>
        <taxon>Monoraphidium</taxon>
    </lineage>
</organism>
<dbReference type="Proteomes" id="UP000054498">
    <property type="component" value="Unassembled WGS sequence"/>
</dbReference>
<dbReference type="SUPFAM" id="SSF52518">
    <property type="entry name" value="Thiamin diphosphate-binding fold (THDP-binding)"/>
    <property type="match status" value="1"/>
</dbReference>
<dbReference type="EMBL" id="KK102690">
    <property type="protein sequence ID" value="KIY97146.1"/>
    <property type="molecule type" value="Genomic_DNA"/>
</dbReference>
<dbReference type="InterPro" id="IPR029061">
    <property type="entry name" value="THDP-binding"/>
</dbReference>
<dbReference type="AlphaFoldDB" id="A0A0D2M7S0"/>
<dbReference type="Gene3D" id="3.40.50.970">
    <property type="match status" value="1"/>
</dbReference>
<dbReference type="PANTHER" id="PTHR43380:SF1">
    <property type="entry name" value="2-OXOISOVALERATE DEHYDROGENASE SUBUNIT ALPHA, MITOCHONDRIAL"/>
    <property type="match status" value="1"/>
</dbReference>
<dbReference type="InterPro" id="IPR050771">
    <property type="entry name" value="Alpha-ketoacid_DH_E1_comp"/>
</dbReference>
<evidence type="ECO:0000313" key="3">
    <source>
        <dbReference type="EMBL" id="KIY97146.1"/>
    </source>
</evidence>
<dbReference type="OrthoDB" id="3845at2759"/>
<proteinExistence type="predicted"/>
<dbReference type="InterPro" id="IPR001017">
    <property type="entry name" value="DH_E1"/>
</dbReference>
<name>A0A0D2M7S0_9CHLO</name>
<evidence type="ECO:0000259" key="2">
    <source>
        <dbReference type="Pfam" id="PF00676"/>
    </source>
</evidence>
<keyword evidence="4" id="KW-1185">Reference proteome</keyword>
<evidence type="ECO:0000256" key="1">
    <source>
        <dbReference type="ARBA" id="ARBA00023002"/>
    </source>
</evidence>
<dbReference type="GO" id="GO:0009083">
    <property type="term" value="P:branched-chain amino acid catabolic process"/>
    <property type="evidence" value="ECO:0007669"/>
    <property type="project" value="TreeGrafter"/>
</dbReference>
<reference evidence="3 4" key="1">
    <citation type="journal article" date="2013" name="BMC Genomics">
        <title>Reconstruction of the lipid metabolism for the microalga Monoraphidium neglectum from its genome sequence reveals characteristics suitable for biofuel production.</title>
        <authorList>
            <person name="Bogen C."/>
            <person name="Al-Dilaimi A."/>
            <person name="Albersmeier A."/>
            <person name="Wichmann J."/>
            <person name="Grundmann M."/>
            <person name="Rupp O."/>
            <person name="Lauersen K.J."/>
            <person name="Blifernez-Klassen O."/>
            <person name="Kalinowski J."/>
            <person name="Goesmann A."/>
            <person name="Mussgnug J.H."/>
            <person name="Kruse O."/>
        </authorList>
    </citation>
    <scope>NUCLEOTIDE SEQUENCE [LARGE SCALE GENOMIC DNA]</scope>
    <source>
        <strain evidence="3 4">SAG 48.87</strain>
    </source>
</reference>
<feature type="domain" description="Dehydrogenase E1 component" evidence="2">
    <location>
        <begin position="73"/>
        <end position="139"/>
    </location>
</feature>
<dbReference type="STRING" id="145388.A0A0D2M7S0"/>
<dbReference type="GO" id="GO:0003863">
    <property type="term" value="F:branched-chain 2-oxo acid dehydrogenase activity"/>
    <property type="evidence" value="ECO:0007669"/>
    <property type="project" value="UniProtKB-EC"/>
</dbReference>
<keyword evidence="1 3" id="KW-0560">Oxidoreductase</keyword>
<dbReference type="RefSeq" id="XP_013896166.1">
    <property type="nucleotide sequence ID" value="XM_014040712.1"/>
</dbReference>